<dbReference type="InterPro" id="IPR040079">
    <property type="entry name" value="Glutathione_S-Trfase"/>
</dbReference>
<dbReference type="PANTHER" id="PTHR12289:SF41">
    <property type="entry name" value="FAILED AXON CONNECTIONS-RELATED"/>
    <property type="match status" value="1"/>
</dbReference>
<dbReference type="SUPFAM" id="SSF52833">
    <property type="entry name" value="Thioredoxin-like"/>
    <property type="match status" value="1"/>
</dbReference>
<evidence type="ECO:0000259" key="2">
    <source>
        <dbReference type="Pfam" id="PF17172"/>
    </source>
</evidence>
<dbReference type="Gene3D" id="3.40.30.10">
    <property type="entry name" value="Glutaredoxin"/>
    <property type="match status" value="1"/>
</dbReference>
<evidence type="ECO:0000313" key="4">
    <source>
        <dbReference type="Proteomes" id="UP001382455"/>
    </source>
</evidence>
<dbReference type="InterPro" id="IPR036249">
    <property type="entry name" value="Thioredoxin-like_sf"/>
</dbReference>
<dbReference type="Proteomes" id="UP001382455">
    <property type="component" value="Unassembled WGS sequence"/>
</dbReference>
<dbReference type="InterPro" id="IPR036282">
    <property type="entry name" value="Glutathione-S-Trfase_C_sf"/>
</dbReference>
<feature type="domain" description="Metaxin glutathione S-transferase" evidence="1">
    <location>
        <begin position="163"/>
        <end position="224"/>
    </location>
</feature>
<evidence type="ECO:0000259" key="1">
    <source>
        <dbReference type="Pfam" id="PF17171"/>
    </source>
</evidence>
<dbReference type="InterPro" id="IPR026928">
    <property type="entry name" value="FAX/IsoI-like"/>
</dbReference>
<dbReference type="PANTHER" id="PTHR12289">
    <property type="entry name" value="METAXIN RELATED"/>
    <property type="match status" value="1"/>
</dbReference>
<dbReference type="Pfam" id="PF17172">
    <property type="entry name" value="GST_N_4"/>
    <property type="match status" value="1"/>
</dbReference>
<protein>
    <submittedName>
        <fullName evidence="3">Glutathione S-transferase family protein</fullName>
    </submittedName>
</protein>
<dbReference type="InterPro" id="IPR050931">
    <property type="entry name" value="Mito_Protein_Transport_Metaxin"/>
</dbReference>
<dbReference type="SFLD" id="SFLDS00019">
    <property type="entry name" value="Glutathione_Transferase_(cytos"/>
    <property type="match status" value="1"/>
</dbReference>
<dbReference type="InterPro" id="IPR012336">
    <property type="entry name" value="Thioredoxin-like_fold"/>
</dbReference>
<dbReference type="CDD" id="cd03193">
    <property type="entry name" value="GST_C_Metaxin"/>
    <property type="match status" value="1"/>
</dbReference>
<dbReference type="SFLD" id="SFLDG01200">
    <property type="entry name" value="SUF1.1"/>
    <property type="match status" value="1"/>
</dbReference>
<dbReference type="Gene3D" id="1.20.1050.10">
    <property type="match status" value="1"/>
</dbReference>
<sequence>MITLYEFPPAFGLTNASPFALKLEAYCKLAKIEYQVKYRIDSEKMPKKKFPVALINNELVADSNIILAQLDQTAQLDASLCNEQHALGYLIKELIEEKLYWCLVYSRWVDDAFWPTTKTELFSEMPGVLKLFVPNLVRKNLIKSIYAQGLGRHSRAQIYDFAIEAVTHLASLLGEKPYFVSDYMTQYDCAAYATLTNLLNGKLETPIKAAIEQKPNLVAYINRCYESCGV</sequence>
<dbReference type="SFLD" id="SFLDG01180">
    <property type="entry name" value="SUF1"/>
    <property type="match status" value="1"/>
</dbReference>
<dbReference type="EMBL" id="JBAWKS010000002">
    <property type="protein sequence ID" value="MEI4551895.1"/>
    <property type="molecule type" value="Genomic_DNA"/>
</dbReference>
<evidence type="ECO:0000313" key="3">
    <source>
        <dbReference type="EMBL" id="MEI4551895.1"/>
    </source>
</evidence>
<gene>
    <name evidence="3" type="ORF">WAE96_19620</name>
</gene>
<accession>A0ABU8EY38</accession>
<feature type="domain" description="Thioredoxin-like fold" evidence="2">
    <location>
        <begin position="18"/>
        <end position="112"/>
    </location>
</feature>
<organism evidence="3 4">
    <name type="scientific">Pseudoalteromonas spongiae</name>
    <dbReference type="NCBI Taxonomy" id="298657"/>
    <lineage>
        <taxon>Bacteria</taxon>
        <taxon>Pseudomonadati</taxon>
        <taxon>Pseudomonadota</taxon>
        <taxon>Gammaproteobacteria</taxon>
        <taxon>Alteromonadales</taxon>
        <taxon>Pseudoalteromonadaceae</taxon>
        <taxon>Pseudoalteromonas</taxon>
    </lineage>
</organism>
<name>A0ABU8EY38_9GAMM</name>
<proteinExistence type="predicted"/>
<keyword evidence="4" id="KW-1185">Reference proteome</keyword>
<dbReference type="RefSeq" id="WP_336436785.1">
    <property type="nucleotide sequence ID" value="NZ_JBAWKS010000002.1"/>
</dbReference>
<dbReference type="InterPro" id="IPR033468">
    <property type="entry name" value="Metaxin_GST"/>
</dbReference>
<reference evidence="3 4" key="1">
    <citation type="submission" date="2023-12" db="EMBL/GenBank/DDBJ databases">
        <title>Friends and Foes: Symbiotic and Algicidal bacterial influence on Karenia brevis blooms.</title>
        <authorList>
            <person name="Fei C."/>
            <person name="Mohamed A.R."/>
            <person name="Booker A."/>
            <person name="Arshad M."/>
            <person name="Klass S."/>
            <person name="Ahn S."/>
            <person name="Gilbert P.M."/>
            <person name="Heil C.A."/>
            <person name="Martinez J.M."/>
            <person name="Amin S.A."/>
        </authorList>
    </citation>
    <scope>NUCLEOTIDE SEQUENCE [LARGE SCALE GENOMIC DNA]</scope>
    <source>
        <strain evidence="3 4">CE15</strain>
    </source>
</reference>
<dbReference type="Pfam" id="PF17171">
    <property type="entry name" value="GST_C_6"/>
    <property type="match status" value="1"/>
</dbReference>
<dbReference type="SUPFAM" id="SSF47616">
    <property type="entry name" value="GST C-terminal domain-like"/>
    <property type="match status" value="1"/>
</dbReference>
<comment type="caution">
    <text evidence="3">The sequence shown here is derived from an EMBL/GenBank/DDBJ whole genome shotgun (WGS) entry which is preliminary data.</text>
</comment>